<keyword evidence="10" id="KW-1185">Reference proteome</keyword>
<comment type="similarity">
    <text evidence="7">Belongs to the TRAP transporter small permease family.</text>
</comment>
<evidence type="ECO:0000259" key="8">
    <source>
        <dbReference type="Pfam" id="PF04290"/>
    </source>
</evidence>
<dbReference type="EMBL" id="PKUQ01000012">
    <property type="protein sequence ID" value="PLW77969.1"/>
    <property type="molecule type" value="Genomic_DNA"/>
</dbReference>
<sequence length="194" mass="21101">MLNWVERVARAMAVIGGIVLIALILLTCMSVLGRGLNTFGHSSLLEGLSQGLADLLLATGVSPINGDFEIVEAGVAFAIFSFLPICQLYAAHATVDIFTSTLSPAKNRLIKAFWEVVLTAIILLITWRLYAGMESKMSYGETTFLLQFPVWWAYAASFVSAVVASFVGLYCAYARVAEIITGRHYLPYTEGAVH</sequence>
<comment type="subunit">
    <text evidence="7">The complex comprises the extracytoplasmic solute receptor protein and the two transmembrane proteins.</text>
</comment>
<reference evidence="9 10" key="1">
    <citation type="submission" date="2018-01" db="EMBL/GenBank/DDBJ databases">
        <title>The draft genome sequence of Cohaesibacter sp. H1304.</title>
        <authorList>
            <person name="Wang N.-N."/>
            <person name="Du Z.-J."/>
        </authorList>
    </citation>
    <scope>NUCLEOTIDE SEQUENCE [LARGE SCALE GENOMIC DNA]</scope>
    <source>
        <strain evidence="9 10">H1304</strain>
    </source>
</reference>
<comment type="caution">
    <text evidence="9">The sequence shown here is derived from an EMBL/GenBank/DDBJ whole genome shotgun (WGS) entry which is preliminary data.</text>
</comment>
<comment type="function">
    <text evidence="7">Part of the tripartite ATP-independent periplasmic (TRAP) transport system.</text>
</comment>
<feature type="transmembrane region" description="Helical" evidence="7">
    <location>
        <begin position="12"/>
        <end position="32"/>
    </location>
</feature>
<evidence type="ECO:0000256" key="6">
    <source>
        <dbReference type="ARBA" id="ARBA00023136"/>
    </source>
</evidence>
<dbReference type="GO" id="GO:0005886">
    <property type="term" value="C:plasma membrane"/>
    <property type="evidence" value="ECO:0007669"/>
    <property type="project" value="UniProtKB-SubCell"/>
</dbReference>
<evidence type="ECO:0000256" key="1">
    <source>
        <dbReference type="ARBA" id="ARBA00004651"/>
    </source>
</evidence>
<keyword evidence="4 7" id="KW-0812">Transmembrane</keyword>
<keyword evidence="5 7" id="KW-1133">Transmembrane helix</keyword>
<proteinExistence type="inferred from homology"/>
<evidence type="ECO:0000313" key="9">
    <source>
        <dbReference type="EMBL" id="PLW77969.1"/>
    </source>
</evidence>
<dbReference type="Proteomes" id="UP000234881">
    <property type="component" value="Unassembled WGS sequence"/>
</dbReference>
<dbReference type="Pfam" id="PF04290">
    <property type="entry name" value="DctQ"/>
    <property type="match status" value="1"/>
</dbReference>
<keyword evidence="2 7" id="KW-0813">Transport</keyword>
<evidence type="ECO:0000256" key="5">
    <source>
        <dbReference type="ARBA" id="ARBA00022989"/>
    </source>
</evidence>
<feature type="transmembrane region" description="Helical" evidence="7">
    <location>
        <begin position="70"/>
        <end position="91"/>
    </location>
</feature>
<dbReference type="RefSeq" id="WP_101533059.1">
    <property type="nucleotide sequence ID" value="NZ_PKUQ01000012.1"/>
</dbReference>
<evidence type="ECO:0000313" key="10">
    <source>
        <dbReference type="Proteomes" id="UP000234881"/>
    </source>
</evidence>
<evidence type="ECO:0000256" key="3">
    <source>
        <dbReference type="ARBA" id="ARBA00022475"/>
    </source>
</evidence>
<keyword evidence="7" id="KW-0997">Cell inner membrane</keyword>
<evidence type="ECO:0000256" key="7">
    <source>
        <dbReference type="RuleBase" id="RU369079"/>
    </source>
</evidence>
<dbReference type="GO" id="GO:0022857">
    <property type="term" value="F:transmembrane transporter activity"/>
    <property type="evidence" value="ECO:0007669"/>
    <property type="project" value="UniProtKB-UniRule"/>
</dbReference>
<feature type="domain" description="Tripartite ATP-independent periplasmic transporters DctQ component" evidence="8">
    <location>
        <begin position="62"/>
        <end position="170"/>
    </location>
</feature>
<evidence type="ECO:0000256" key="2">
    <source>
        <dbReference type="ARBA" id="ARBA00022448"/>
    </source>
</evidence>
<feature type="transmembrane region" description="Helical" evidence="7">
    <location>
        <begin position="112"/>
        <end position="131"/>
    </location>
</feature>
<gene>
    <name evidence="9" type="ORF">C0081_06770</name>
</gene>
<accession>A0A2N5XTZ9</accession>
<keyword evidence="3" id="KW-1003">Cell membrane</keyword>
<dbReference type="InterPro" id="IPR055348">
    <property type="entry name" value="DctQ"/>
</dbReference>
<comment type="subcellular location">
    <subcellularLocation>
        <location evidence="7">Cell inner membrane</location>
        <topology evidence="7">Multi-pass membrane protein</topology>
    </subcellularLocation>
    <subcellularLocation>
        <location evidence="1">Cell membrane</location>
        <topology evidence="1">Multi-pass membrane protein</topology>
    </subcellularLocation>
</comment>
<dbReference type="OrthoDB" id="6183232at2"/>
<keyword evidence="6 7" id="KW-0472">Membrane</keyword>
<feature type="transmembrane region" description="Helical" evidence="7">
    <location>
        <begin position="151"/>
        <end position="173"/>
    </location>
</feature>
<dbReference type="AlphaFoldDB" id="A0A2N5XTZ9"/>
<protein>
    <recommendedName>
        <fullName evidence="7">TRAP transporter small permease protein</fullName>
    </recommendedName>
</protein>
<name>A0A2N5XTZ9_9HYPH</name>
<organism evidence="9 10">
    <name type="scientific">Cohaesibacter celericrescens</name>
    <dbReference type="NCBI Taxonomy" id="2067669"/>
    <lineage>
        <taxon>Bacteria</taxon>
        <taxon>Pseudomonadati</taxon>
        <taxon>Pseudomonadota</taxon>
        <taxon>Alphaproteobacteria</taxon>
        <taxon>Hyphomicrobiales</taxon>
        <taxon>Cohaesibacteraceae</taxon>
    </lineage>
</organism>
<evidence type="ECO:0000256" key="4">
    <source>
        <dbReference type="ARBA" id="ARBA00022692"/>
    </source>
</evidence>